<dbReference type="SUPFAM" id="SSF48403">
    <property type="entry name" value="Ankyrin repeat"/>
    <property type="match status" value="1"/>
</dbReference>
<dbReference type="Pfam" id="PF00023">
    <property type="entry name" value="Ank"/>
    <property type="match status" value="1"/>
</dbReference>
<proteinExistence type="predicted"/>
<dbReference type="Proteomes" id="UP000070444">
    <property type="component" value="Unassembled WGS sequence"/>
</dbReference>
<keyword evidence="3" id="KW-1185">Reference proteome</keyword>
<evidence type="ECO:0000313" key="3">
    <source>
        <dbReference type="Proteomes" id="UP000070444"/>
    </source>
</evidence>
<dbReference type="OrthoDB" id="194358at2759"/>
<dbReference type="PROSITE" id="PS50088">
    <property type="entry name" value="ANK_REPEAT"/>
    <property type="match status" value="1"/>
</dbReference>
<dbReference type="STRING" id="796925.A0A137PJ90"/>
<dbReference type="OMA" id="IELDAYK"/>
<gene>
    <name evidence="2" type="ORF">CONCODRAFT_76567</name>
</gene>
<dbReference type="PROSITE" id="PS50297">
    <property type="entry name" value="ANK_REP_REGION"/>
    <property type="match status" value="1"/>
</dbReference>
<reference evidence="2 3" key="1">
    <citation type="journal article" date="2015" name="Genome Biol. Evol.">
        <title>Phylogenomic analyses indicate that early fungi evolved digesting cell walls of algal ancestors of land plants.</title>
        <authorList>
            <person name="Chang Y."/>
            <person name="Wang S."/>
            <person name="Sekimoto S."/>
            <person name="Aerts A.L."/>
            <person name="Choi C."/>
            <person name="Clum A."/>
            <person name="LaButti K.M."/>
            <person name="Lindquist E.A."/>
            <person name="Yee Ngan C."/>
            <person name="Ohm R.A."/>
            <person name="Salamov A.A."/>
            <person name="Grigoriev I.V."/>
            <person name="Spatafora J.W."/>
            <person name="Berbee M.L."/>
        </authorList>
    </citation>
    <scope>NUCLEOTIDE SEQUENCE [LARGE SCALE GENOMIC DNA]</scope>
    <source>
        <strain evidence="2 3">NRRL 28638</strain>
    </source>
</reference>
<evidence type="ECO:0000256" key="1">
    <source>
        <dbReference type="PROSITE-ProRule" id="PRU00023"/>
    </source>
</evidence>
<keyword evidence="1" id="KW-0040">ANK repeat</keyword>
<sequence>MSIEESVIETYFSAIETNDSDKVRELLSNNRKLTTVKRRGNYHYDASIELDAYKFLGAYLGALSGLHLALLLGHESIARDITDVTFDQDLNLTFGDNNTTLHLAVFLECKEVVQSLLERGVDSSIKNGKNLSAVDVSNDPIILDILQNTQPLAPTNNN</sequence>
<accession>A0A137PJ90</accession>
<dbReference type="EMBL" id="KQ964418">
    <property type="protein sequence ID" value="KXN75063.1"/>
    <property type="molecule type" value="Genomic_DNA"/>
</dbReference>
<feature type="repeat" description="ANK" evidence="1">
    <location>
        <begin position="96"/>
        <end position="128"/>
    </location>
</feature>
<dbReference type="InterPro" id="IPR002110">
    <property type="entry name" value="Ankyrin_rpt"/>
</dbReference>
<dbReference type="AlphaFoldDB" id="A0A137PJ90"/>
<name>A0A137PJ90_CONC2</name>
<dbReference type="Gene3D" id="1.25.40.20">
    <property type="entry name" value="Ankyrin repeat-containing domain"/>
    <property type="match status" value="1"/>
</dbReference>
<protein>
    <submittedName>
        <fullName evidence="2">Uncharacterized protein</fullName>
    </submittedName>
</protein>
<dbReference type="InterPro" id="IPR036770">
    <property type="entry name" value="Ankyrin_rpt-contain_sf"/>
</dbReference>
<organism evidence="2 3">
    <name type="scientific">Conidiobolus coronatus (strain ATCC 28846 / CBS 209.66 / NRRL 28638)</name>
    <name type="common">Delacroixia coronata</name>
    <dbReference type="NCBI Taxonomy" id="796925"/>
    <lineage>
        <taxon>Eukaryota</taxon>
        <taxon>Fungi</taxon>
        <taxon>Fungi incertae sedis</taxon>
        <taxon>Zoopagomycota</taxon>
        <taxon>Entomophthoromycotina</taxon>
        <taxon>Entomophthoromycetes</taxon>
        <taxon>Entomophthorales</taxon>
        <taxon>Ancylistaceae</taxon>
        <taxon>Conidiobolus</taxon>
    </lineage>
</organism>
<evidence type="ECO:0000313" key="2">
    <source>
        <dbReference type="EMBL" id="KXN75063.1"/>
    </source>
</evidence>